<dbReference type="EMBL" id="UOYO01000017">
    <property type="protein sequence ID" value="VAY86780.1"/>
    <property type="molecule type" value="Genomic_DNA"/>
</dbReference>
<sequence>MINIKEILDKEVLKRDNADELVFGKPDPLMVAKKYNDEYVSLICALFSYGNAKQIVKFLDTLDFDLLNKSESVIRNKLKNTYYRFQKSEDIVVFFIVLKKLKQKNSLENIFKVGYDKNNSALEGIDCIIRTILDEYEYYSEGYKFLIGSMLKRDKENNIKLIGNSPYKRYNMFLRWMVRYDNIDMGLWKNVNKKDLILPLDTHTFKVSQKLGLLNRQTYDLKSAVLITEKLKEFSHNDPIKYDFAIYRIGQEKIL</sequence>
<evidence type="ECO:0008006" key="2">
    <source>
        <dbReference type="Google" id="ProtNLM"/>
    </source>
</evidence>
<organism evidence="1">
    <name type="scientific">hydrothermal vent metagenome</name>
    <dbReference type="NCBI Taxonomy" id="652676"/>
    <lineage>
        <taxon>unclassified sequences</taxon>
        <taxon>metagenomes</taxon>
        <taxon>ecological metagenomes</taxon>
    </lineage>
</organism>
<dbReference type="InterPro" id="IPR014127">
    <property type="entry name" value="CHP02757"/>
</dbReference>
<proteinExistence type="predicted"/>
<gene>
    <name evidence="1" type="ORF">MNB_ARC-1_1036</name>
</gene>
<dbReference type="Pfam" id="PF09674">
    <property type="entry name" value="DUF2400"/>
    <property type="match status" value="1"/>
</dbReference>
<reference evidence="1" key="1">
    <citation type="submission" date="2018-10" db="EMBL/GenBank/DDBJ databases">
        <authorList>
            <person name="Aoki K."/>
        </authorList>
    </citation>
    <scope>NUCLEOTIDE SEQUENCE</scope>
</reference>
<accession>A0A3B1E5P3</accession>
<name>A0A3B1E5P3_9ZZZZ</name>
<dbReference type="NCBIfam" id="TIGR02757">
    <property type="entry name" value="TIGR02757 family protein"/>
    <property type="match status" value="1"/>
</dbReference>
<dbReference type="AlphaFoldDB" id="A0A3B1E5P3"/>
<protein>
    <recommendedName>
        <fullName evidence="2">TIGR02757 family protein</fullName>
    </recommendedName>
</protein>
<evidence type="ECO:0000313" key="1">
    <source>
        <dbReference type="EMBL" id="VAY86780.1"/>
    </source>
</evidence>